<keyword evidence="1" id="KW-0472">Membrane</keyword>
<protein>
    <submittedName>
        <fullName evidence="3">Redoxin domain-containing protein</fullName>
    </submittedName>
</protein>
<reference evidence="3" key="1">
    <citation type="submission" date="2020-04" db="EMBL/GenBank/DDBJ databases">
        <title>Description of Shewanella salipaludis sp. nov., isolated from a salt marsh.</title>
        <authorList>
            <person name="Park S."/>
            <person name="Yoon J.-H."/>
        </authorList>
    </citation>
    <scope>NUCLEOTIDE SEQUENCE</scope>
    <source>
        <strain evidence="3">SHSM-M6</strain>
    </source>
</reference>
<comment type="caution">
    <text evidence="3">The sequence shown here is derived from an EMBL/GenBank/DDBJ whole genome shotgun (WGS) entry which is preliminary data.</text>
</comment>
<gene>
    <name evidence="3" type="ORF">HC757_02435</name>
</gene>
<feature type="domain" description="Thioredoxin" evidence="2">
    <location>
        <begin position="47"/>
        <end position="180"/>
    </location>
</feature>
<evidence type="ECO:0000313" key="4">
    <source>
        <dbReference type="Proteomes" id="UP000737113"/>
    </source>
</evidence>
<feature type="transmembrane region" description="Helical" evidence="1">
    <location>
        <begin position="6"/>
        <end position="26"/>
    </location>
</feature>
<dbReference type="InterPro" id="IPR013766">
    <property type="entry name" value="Thioredoxin_domain"/>
</dbReference>
<dbReference type="SUPFAM" id="SSF52833">
    <property type="entry name" value="Thioredoxin-like"/>
    <property type="match status" value="1"/>
</dbReference>
<sequence length="189" mass="20580">MTDIGLIHWVLACLIFAVSINLVLTFRLFDMMRTMHVPGVNAVPLTLPVGEPVPDFSGATLVGKTPVGSVNKPTVLVFLSSKCKECHGKLAELSRIQAALNSAELVMWLVASEHPNKLKAFLADTDLLSLAVAMDSEVRKSLNPRSASPFYLFLDENRVLQASGIIGDDDWLSFISQMDDILSEAEPAL</sequence>
<dbReference type="Gene3D" id="3.40.30.10">
    <property type="entry name" value="Glutaredoxin"/>
    <property type="match status" value="1"/>
</dbReference>
<keyword evidence="1" id="KW-1133">Transmembrane helix</keyword>
<name>A0A972FYR9_9GAMM</name>
<proteinExistence type="predicted"/>
<dbReference type="PROSITE" id="PS51352">
    <property type="entry name" value="THIOREDOXIN_2"/>
    <property type="match status" value="1"/>
</dbReference>
<accession>A0A972FYR9</accession>
<dbReference type="InterPro" id="IPR036249">
    <property type="entry name" value="Thioredoxin-like_sf"/>
</dbReference>
<keyword evidence="1" id="KW-0812">Transmembrane</keyword>
<organism evidence="3 4">
    <name type="scientific">Shewanella salipaludis</name>
    <dbReference type="NCBI Taxonomy" id="2723052"/>
    <lineage>
        <taxon>Bacteria</taxon>
        <taxon>Pseudomonadati</taxon>
        <taxon>Pseudomonadota</taxon>
        <taxon>Gammaproteobacteria</taxon>
        <taxon>Alteromonadales</taxon>
        <taxon>Shewanellaceae</taxon>
        <taxon>Shewanella</taxon>
    </lineage>
</organism>
<evidence type="ECO:0000313" key="3">
    <source>
        <dbReference type="EMBL" id="NMH64034.1"/>
    </source>
</evidence>
<evidence type="ECO:0000259" key="2">
    <source>
        <dbReference type="PROSITE" id="PS51352"/>
    </source>
</evidence>
<dbReference type="AlphaFoldDB" id="A0A972FYR9"/>
<dbReference type="RefSeq" id="WP_169562699.1">
    <property type="nucleotide sequence ID" value="NZ_JAAXYH010000001.1"/>
</dbReference>
<keyword evidence="4" id="KW-1185">Reference proteome</keyword>
<evidence type="ECO:0000256" key="1">
    <source>
        <dbReference type="SAM" id="Phobius"/>
    </source>
</evidence>
<dbReference type="EMBL" id="JAAXYH010000001">
    <property type="protein sequence ID" value="NMH64034.1"/>
    <property type="molecule type" value="Genomic_DNA"/>
</dbReference>
<dbReference type="Proteomes" id="UP000737113">
    <property type="component" value="Unassembled WGS sequence"/>
</dbReference>